<evidence type="ECO:0000313" key="2">
    <source>
        <dbReference type="EMBL" id="SDG82880.1"/>
    </source>
</evidence>
<dbReference type="RefSeq" id="WP_167359689.1">
    <property type="nucleotide sequence ID" value="NZ_FNDG01000001.1"/>
</dbReference>
<protein>
    <submittedName>
        <fullName evidence="2">Uncharacterized protein</fullName>
    </submittedName>
</protein>
<dbReference type="EMBL" id="FNDG01000001">
    <property type="protein sequence ID" value="SDG82880.1"/>
    <property type="molecule type" value="Genomic_DNA"/>
</dbReference>
<evidence type="ECO:0000313" key="3">
    <source>
        <dbReference type="Proteomes" id="UP000198606"/>
    </source>
</evidence>
<organism evidence="2 3">
    <name type="scientific">Phytopseudomonas flavescens</name>
    <dbReference type="NCBI Taxonomy" id="29435"/>
    <lineage>
        <taxon>Bacteria</taxon>
        <taxon>Pseudomonadati</taxon>
        <taxon>Pseudomonadota</taxon>
        <taxon>Gammaproteobacteria</taxon>
        <taxon>Pseudomonadales</taxon>
        <taxon>Pseudomonadaceae</taxon>
        <taxon>Phytopseudomonas</taxon>
    </lineage>
</organism>
<dbReference type="InterPro" id="IPR054635">
    <property type="entry name" value="PA1571-like"/>
</dbReference>
<dbReference type="Proteomes" id="UP000198606">
    <property type="component" value="Unassembled WGS sequence"/>
</dbReference>
<gene>
    <name evidence="2" type="ORF">SAMN05216588_101100</name>
</gene>
<accession>A0A1G7XH08</accession>
<name>A0A1G7XH08_9GAMM</name>
<dbReference type="AlphaFoldDB" id="A0A1G7XH08"/>
<reference evidence="2 3" key="1">
    <citation type="submission" date="2016-10" db="EMBL/GenBank/DDBJ databases">
        <authorList>
            <person name="de Groot N.N."/>
        </authorList>
    </citation>
    <scope>NUCLEOTIDE SEQUENCE [LARGE SCALE GENOMIC DNA]</scope>
    <source>
        <strain evidence="2 3">LMG 18387</strain>
    </source>
</reference>
<proteinExistence type="predicted"/>
<evidence type="ECO:0000256" key="1">
    <source>
        <dbReference type="SAM" id="MobiDB-lite"/>
    </source>
</evidence>
<sequence length="58" mass="6402">MSSPDEQHANRASAEPENTHGAVIDLRGREIPITESMIQQACSELDKQWVKPGDENPS</sequence>
<dbReference type="NCBIfam" id="NF045613">
    <property type="entry name" value="PA1571_fam"/>
    <property type="match status" value="1"/>
</dbReference>
<feature type="region of interest" description="Disordered" evidence="1">
    <location>
        <begin position="1"/>
        <end position="25"/>
    </location>
</feature>